<evidence type="ECO:0000313" key="11">
    <source>
        <dbReference type="Proteomes" id="UP000237682"/>
    </source>
</evidence>
<evidence type="ECO:0000256" key="7">
    <source>
        <dbReference type="ARBA" id="ARBA00023136"/>
    </source>
</evidence>
<gene>
    <name evidence="10" type="ORF">C5L14_12650</name>
</gene>
<dbReference type="Proteomes" id="UP000237682">
    <property type="component" value="Unassembled WGS sequence"/>
</dbReference>
<dbReference type="AlphaFoldDB" id="A0A2S9QDM5"/>
<feature type="transmembrane region" description="Helical" evidence="8">
    <location>
        <begin position="359"/>
        <end position="380"/>
    </location>
</feature>
<evidence type="ECO:0000256" key="3">
    <source>
        <dbReference type="ARBA" id="ARBA00022448"/>
    </source>
</evidence>
<protein>
    <submittedName>
        <fullName evidence="10">ABC transporter permease</fullName>
    </submittedName>
</protein>
<comment type="subcellular location">
    <subcellularLocation>
        <location evidence="1 8">Cell membrane</location>
        <topology evidence="1 8">Multi-pass membrane protein</topology>
    </subcellularLocation>
</comment>
<reference evidence="10 11" key="1">
    <citation type="submission" date="2018-02" db="EMBL/GenBank/DDBJ databases">
        <title>Whole genome sequencing of endophytic bacterium.</title>
        <authorList>
            <person name="Eedara R."/>
            <person name="Podile A.R."/>
        </authorList>
    </citation>
    <scope>NUCLEOTIDE SEQUENCE [LARGE SCALE GENOMIC DNA]</scope>
    <source>
        <strain evidence="10 11">RP1T</strain>
    </source>
</reference>
<feature type="domain" description="ABC transmembrane type-1" evidence="9">
    <location>
        <begin position="174"/>
        <end position="380"/>
    </location>
</feature>
<dbReference type="RefSeq" id="WP_105862388.1">
    <property type="nucleotide sequence ID" value="NZ_PUEJ01000004.1"/>
</dbReference>
<keyword evidence="7 8" id="KW-0472">Membrane</keyword>
<dbReference type="OrthoDB" id="9807047at2"/>
<feature type="transmembrane region" description="Helical" evidence="8">
    <location>
        <begin position="262"/>
        <end position="286"/>
    </location>
</feature>
<evidence type="ECO:0000256" key="2">
    <source>
        <dbReference type="ARBA" id="ARBA00007069"/>
    </source>
</evidence>
<dbReference type="Gene3D" id="1.10.3720.10">
    <property type="entry name" value="MetI-like"/>
    <property type="match status" value="1"/>
</dbReference>
<organism evidence="10 11">
    <name type="scientific">Labrys okinawensis</name>
    <dbReference type="NCBI Taxonomy" id="346911"/>
    <lineage>
        <taxon>Bacteria</taxon>
        <taxon>Pseudomonadati</taxon>
        <taxon>Pseudomonadota</taxon>
        <taxon>Alphaproteobacteria</taxon>
        <taxon>Hyphomicrobiales</taxon>
        <taxon>Xanthobacteraceae</taxon>
        <taxon>Labrys</taxon>
    </lineage>
</organism>
<evidence type="ECO:0000256" key="5">
    <source>
        <dbReference type="ARBA" id="ARBA00022692"/>
    </source>
</evidence>
<dbReference type="EMBL" id="PUEJ01000004">
    <property type="protein sequence ID" value="PRH87457.1"/>
    <property type="molecule type" value="Genomic_DNA"/>
</dbReference>
<dbReference type="InterPro" id="IPR000515">
    <property type="entry name" value="MetI-like"/>
</dbReference>
<sequence length="391" mass="41876">MTPAARLKAALLVLPLIAFLGIFFLWPLGMMIVTSVQGGTVRHAFPLTAEAIAGWKGDGLPPAEVQAALAKDLRTTIPQEQFGDAVRALNSQQAGFRTLLPKTATAVRNAPENSPPPLAGIDPRWNQPAFWLALKRSMPAYTDANLLAAVDLKRADDGSVANVPPDMAVNRMIMLRTFVIALQVTLLCVAIGLPFAMLAASVTGWKRNLLLLAVLLPLWTSLLVRTAAWMILLQENGLINQTLKALGLIDASLPLIYNRTGILIAMTHVLLPFMVLPIYASLVAIPRNLMPAAASLGAPPLRAMRHVLLPLAMPGVLSGSLLVFMVALGYYITPALVGGPNEQMISSVIAFYATGTANWGMAGALGVFLLVPTTVLYFVYGRLSRTSMVQT</sequence>
<dbReference type="PANTHER" id="PTHR42929">
    <property type="entry name" value="INNER MEMBRANE ABC TRANSPORTER PERMEASE PROTEIN YDCU-RELATED-RELATED"/>
    <property type="match status" value="1"/>
</dbReference>
<dbReference type="InterPro" id="IPR035906">
    <property type="entry name" value="MetI-like_sf"/>
</dbReference>
<keyword evidence="3 8" id="KW-0813">Transport</keyword>
<keyword evidence="6 8" id="KW-1133">Transmembrane helix</keyword>
<evidence type="ECO:0000256" key="8">
    <source>
        <dbReference type="RuleBase" id="RU363032"/>
    </source>
</evidence>
<evidence type="ECO:0000259" key="9">
    <source>
        <dbReference type="PROSITE" id="PS50928"/>
    </source>
</evidence>
<dbReference type="SUPFAM" id="SSF161098">
    <property type="entry name" value="MetI-like"/>
    <property type="match status" value="1"/>
</dbReference>
<accession>A0A2S9QDM5</accession>
<evidence type="ECO:0000256" key="4">
    <source>
        <dbReference type="ARBA" id="ARBA00022475"/>
    </source>
</evidence>
<dbReference type="Pfam" id="PF00528">
    <property type="entry name" value="BPD_transp_1"/>
    <property type="match status" value="1"/>
</dbReference>
<dbReference type="PANTHER" id="PTHR42929:SF5">
    <property type="entry name" value="ABC TRANSPORTER PERMEASE PROTEIN"/>
    <property type="match status" value="1"/>
</dbReference>
<evidence type="ECO:0000256" key="6">
    <source>
        <dbReference type="ARBA" id="ARBA00022989"/>
    </source>
</evidence>
<name>A0A2S9QDM5_9HYPH</name>
<keyword evidence="4" id="KW-1003">Cell membrane</keyword>
<comment type="caution">
    <text evidence="10">The sequence shown here is derived from an EMBL/GenBank/DDBJ whole genome shotgun (WGS) entry which is preliminary data.</text>
</comment>
<keyword evidence="11" id="KW-1185">Reference proteome</keyword>
<dbReference type="PROSITE" id="PS50928">
    <property type="entry name" value="ABC_TM1"/>
    <property type="match status" value="1"/>
</dbReference>
<dbReference type="GO" id="GO:0005886">
    <property type="term" value="C:plasma membrane"/>
    <property type="evidence" value="ECO:0007669"/>
    <property type="project" value="UniProtKB-SubCell"/>
</dbReference>
<dbReference type="GO" id="GO:0055085">
    <property type="term" value="P:transmembrane transport"/>
    <property type="evidence" value="ECO:0007669"/>
    <property type="project" value="InterPro"/>
</dbReference>
<feature type="transmembrane region" description="Helical" evidence="8">
    <location>
        <begin position="209"/>
        <end position="232"/>
    </location>
</feature>
<comment type="similarity">
    <text evidence="2">Belongs to the binding-protein-dependent transport system permease family. CysTW subfamily.</text>
</comment>
<dbReference type="CDD" id="cd06261">
    <property type="entry name" value="TM_PBP2"/>
    <property type="match status" value="1"/>
</dbReference>
<feature type="transmembrane region" description="Helical" evidence="8">
    <location>
        <begin position="173"/>
        <end position="197"/>
    </location>
</feature>
<feature type="transmembrane region" description="Helical" evidence="8">
    <location>
        <begin position="307"/>
        <end position="332"/>
    </location>
</feature>
<keyword evidence="5 8" id="KW-0812">Transmembrane</keyword>
<proteinExistence type="inferred from homology"/>
<evidence type="ECO:0000256" key="1">
    <source>
        <dbReference type="ARBA" id="ARBA00004651"/>
    </source>
</evidence>
<evidence type="ECO:0000313" key="10">
    <source>
        <dbReference type="EMBL" id="PRH87457.1"/>
    </source>
</evidence>